<dbReference type="Gene3D" id="3.30.300.30">
    <property type="match status" value="1"/>
</dbReference>
<dbReference type="SUPFAM" id="SSF56801">
    <property type="entry name" value="Acetyl-CoA synthetase-like"/>
    <property type="match status" value="2"/>
</dbReference>
<dbReference type="InterPro" id="IPR045851">
    <property type="entry name" value="AMP-bd_C_sf"/>
</dbReference>
<gene>
    <name evidence="4" type="ORF">Q8814_00375</name>
</gene>
<dbReference type="Proteomes" id="UP001331936">
    <property type="component" value="Unassembled WGS sequence"/>
</dbReference>
<reference evidence="4 5" key="1">
    <citation type="submission" date="2023-08" db="EMBL/GenBank/DDBJ databases">
        <authorList>
            <person name="Girao M."/>
            <person name="Carvalho M.F."/>
        </authorList>
    </citation>
    <scope>NUCLEOTIDE SEQUENCE [LARGE SCALE GENOMIC DNA]</scope>
    <source>
        <strain evidence="4 5">CC-R104</strain>
    </source>
</reference>
<sequence>MTITRTENLSALLEALTAANPDAPIAYDVVDPGAQDSPIATRTRADLRDRVEALRGELEAVGVGPGQCVAVMLPNWSDALVWQFAAAGVGAHVIGVNTRYNTGEVAHILTAARPAVVAVPAAFHGLDLFARLTEAAASVPDVATPAVAVVPGPARARATASEFDLGGGAWITGSGDTGGVRAPETPDTATLTPAGAEDDPGDRLAVAFTTSGSTGVPKLAAHRNSATVRHGYADTDAETLKLWCRDELAAFKVPSAIHIIDRMPTTVGGNGSKIRAVELREWAQNWTDRERDFRRD</sequence>
<name>A0ABU7JMN7_9NOCA</name>
<keyword evidence="5" id="KW-1185">Reference proteome</keyword>
<proteinExistence type="predicted"/>
<evidence type="ECO:0000256" key="1">
    <source>
        <dbReference type="ARBA" id="ARBA00022598"/>
    </source>
</evidence>
<dbReference type="InterPro" id="IPR050237">
    <property type="entry name" value="ATP-dep_AMP-bd_enzyme"/>
</dbReference>
<accession>A0ABU7JMN7</accession>
<comment type="caution">
    <text evidence="4">The sequence shown here is derived from an EMBL/GenBank/DDBJ whole genome shotgun (WGS) entry which is preliminary data.</text>
</comment>
<evidence type="ECO:0000259" key="3">
    <source>
        <dbReference type="Pfam" id="PF00501"/>
    </source>
</evidence>
<dbReference type="PANTHER" id="PTHR43767:SF8">
    <property type="entry name" value="LONG-CHAIN-FATTY-ACID--COA LIGASE"/>
    <property type="match status" value="1"/>
</dbReference>
<dbReference type="InterPro" id="IPR000873">
    <property type="entry name" value="AMP-dep_synth/lig_dom"/>
</dbReference>
<organism evidence="4 5">
    <name type="scientific">Rhodococcus chondri</name>
    <dbReference type="NCBI Taxonomy" id="3065941"/>
    <lineage>
        <taxon>Bacteria</taxon>
        <taxon>Bacillati</taxon>
        <taxon>Actinomycetota</taxon>
        <taxon>Actinomycetes</taxon>
        <taxon>Mycobacteriales</taxon>
        <taxon>Nocardiaceae</taxon>
        <taxon>Rhodococcus</taxon>
    </lineage>
</organism>
<evidence type="ECO:0000313" key="5">
    <source>
        <dbReference type="Proteomes" id="UP001331936"/>
    </source>
</evidence>
<dbReference type="EMBL" id="JAUZMZ010000001">
    <property type="protein sequence ID" value="MEE2030582.1"/>
    <property type="molecule type" value="Genomic_DNA"/>
</dbReference>
<dbReference type="Pfam" id="PF00501">
    <property type="entry name" value="AMP-binding"/>
    <property type="match status" value="1"/>
</dbReference>
<feature type="region of interest" description="Disordered" evidence="2">
    <location>
        <begin position="174"/>
        <end position="201"/>
    </location>
</feature>
<evidence type="ECO:0000313" key="4">
    <source>
        <dbReference type="EMBL" id="MEE2030582.1"/>
    </source>
</evidence>
<protein>
    <submittedName>
        <fullName evidence="4">AMP-binding protein</fullName>
    </submittedName>
</protein>
<feature type="domain" description="AMP-dependent synthetase/ligase" evidence="3">
    <location>
        <begin position="21"/>
        <end position="232"/>
    </location>
</feature>
<keyword evidence="1" id="KW-0436">Ligase</keyword>
<dbReference type="PANTHER" id="PTHR43767">
    <property type="entry name" value="LONG-CHAIN-FATTY-ACID--COA LIGASE"/>
    <property type="match status" value="1"/>
</dbReference>
<dbReference type="Gene3D" id="3.40.50.980">
    <property type="match status" value="1"/>
</dbReference>
<evidence type="ECO:0000256" key="2">
    <source>
        <dbReference type="SAM" id="MobiDB-lite"/>
    </source>
</evidence>